<feature type="chain" id="PRO_5046145724" evidence="2">
    <location>
        <begin position="21"/>
        <end position="447"/>
    </location>
</feature>
<keyword evidence="1" id="KW-0175">Coiled coil</keyword>
<gene>
    <name evidence="3" type="primary">cusC</name>
    <name evidence="3" type="ORF">tinsulaeT_37290</name>
</gene>
<dbReference type="SUPFAM" id="SSF56954">
    <property type="entry name" value="Outer membrane efflux proteins (OEP)"/>
    <property type="match status" value="1"/>
</dbReference>
<evidence type="ECO:0000313" key="3">
    <source>
        <dbReference type="EMBL" id="GLX80389.1"/>
    </source>
</evidence>
<evidence type="ECO:0000256" key="1">
    <source>
        <dbReference type="SAM" id="Coils"/>
    </source>
</evidence>
<feature type="coiled-coil region" evidence="1">
    <location>
        <begin position="402"/>
        <end position="429"/>
    </location>
</feature>
<evidence type="ECO:0000256" key="2">
    <source>
        <dbReference type="SAM" id="SignalP"/>
    </source>
</evidence>
<keyword evidence="2" id="KW-0732">Signal</keyword>
<proteinExistence type="predicted"/>
<feature type="signal peptide" evidence="2">
    <location>
        <begin position="1"/>
        <end position="20"/>
    </location>
</feature>
<dbReference type="RefSeq" id="WP_284246376.1">
    <property type="nucleotide sequence ID" value="NZ_BSST01000001.1"/>
</dbReference>
<keyword evidence="4" id="KW-1185">Reference proteome</keyword>
<dbReference type="Gene3D" id="1.20.1600.10">
    <property type="entry name" value="Outer membrane efflux proteins (OEP)"/>
    <property type="match status" value="1"/>
</dbReference>
<dbReference type="Proteomes" id="UP001157186">
    <property type="component" value="Unassembled WGS sequence"/>
</dbReference>
<name>A0ABQ6GYJ2_9GAMM</name>
<accession>A0ABQ6GYJ2</accession>
<dbReference type="InterPro" id="IPR010131">
    <property type="entry name" value="MdtP/NodT-like"/>
</dbReference>
<reference evidence="3 4" key="1">
    <citation type="submission" date="2023-03" db="EMBL/GenBank/DDBJ databases">
        <title>Draft genome sequence of Thalassotalea insulae KCTC 62186T.</title>
        <authorList>
            <person name="Sawabe T."/>
        </authorList>
    </citation>
    <scope>NUCLEOTIDE SEQUENCE [LARGE SCALE GENOMIC DNA]</scope>
    <source>
        <strain evidence="3 4">KCTC 62186</strain>
    </source>
</reference>
<protein>
    <submittedName>
        <fullName evidence="3">Copper transporter</fullName>
    </submittedName>
</protein>
<dbReference type="EMBL" id="BSST01000001">
    <property type="protein sequence ID" value="GLX80389.1"/>
    <property type="molecule type" value="Genomic_DNA"/>
</dbReference>
<sequence length="447" mass="49802">MTIYSINIYLLLVISSFSLACLATPQTITLAQAVSMATTNDPWLVGNKLRQSAITAESIAAASLPDPKVSLGVLNLPADNLGFHQEAMTQIKLGISQMFPRGESLAIKQKILQLKSSKHPLMRDDRKAQVTATVTMLWLDAFLAQQSIALINQDKALFEQMVDLAKASYSSTVGKTRQQDVIRAQLELIQLNDTLTVQQQKLDMAIASLNQWLYPQQSKLSESDFIDQLGGLRFKIAEQLPDITLLDINLNQQHQLIARLAQHPLVLALDIQQKMAQSSVTLANERFKPQWGVNASYAYRDHADNGGNRADLFSVGVTFDVPLFTNNRQDKQLAASVARSEAVKTEKLLLIKQMLSQVTKFHQQLKYLSKRQQLYQQELLLQSHEQAEASLTAYTHDDGDFAEVVRAKIAELNHQIAALDIDVELLKAVAQLNYYLTPSPKIGIIGE</sequence>
<evidence type="ECO:0000313" key="4">
    <source>
        <dbReference type="Proteomes" id="UP001157186"/>
    </source>
</evidence>
<dbReference type="PANTHER" id="PTHR30203">
    <property type="entry name" value="OUTER MEMBRANE CATION EFFLUX PROTEIN"/>
    <property type="match status" value="1"/>
</dbReference>
<comment type="caution">
    <text evidence="3">The sequence shown here is derived from an EMBL/GenBank/DDBJ whole genome shotgun (WGS) entry which is preliminary data.</text>
</comment>
<organism evidence="3 4">
    <name type="scientific">Thalassotalea insulae</name>
    <dbReference type="NCBI Taxonomy" id="2056778"/>
    <lineage>
        <taxon>Bacteria</taxon>
        <taxon>Pseudomonadati</taxon>
        <taxon>Pseudomonadota</taxon>
        <taxon>Gammaproteobacteria</taxon>
        <taxon>Alteromonadales</taxon>
        <taxon>Colwelliaceae</taxon>
        <taxon>Thalassotalea</taxon>
    </lineage>
</organism>